<dbReference type="AlphaFoldDB" id="A0A7W6C540"/>
<feature type="domain" description="Dienelactone hydrolase" evidence="2">
    <location>
        <begin position="68"/>
        <end position="294"/>
    </location>
</feature>
<dbReference type="PANTHER" id="PTHR46623">
    <property type="entry name" value="CARBOXYMETHYLENEBUTENOLIDASE-RELATED"/>
    <property type="match status" value="1"/>
</dbReference>
<comment type="caution">
    <text evidence="3">The sequence shown here is derived from an EMBL/GenBank/DDBJ whole genome shotgun (WGS) entry which is preliminary data.</text>
</comment>
<organism evidence="3 4">
    <name type="scientific">Novosphingobium fluoreni</name>
    <dbReference type="NCBI Taxonomy" id="1391222"/>
    <lineage>
        <taxon>Bacteria</taxon>
        <taxon>Pseudomonadati</taxon>
        <taxon>Pseudomonadota</taxon>
        <taxon>Alphaproteobacteria</taxon>
        <taxon>Sphingomonadales</taxon>
        <taxon>Sphingomonadaceae</taxon>
        <taxon>Novosphingobium</taxon>
    </lineage>
</organism>
<name>A0A7W6C540_9SPHN</name>
<accession>A0A7W6C540</accession>
<dbReference type="EMBL" id="JACIDY010000005">
    <property type="protein sequence ID" value="MBB3940645.1"/>
    <property type="molecule type" value="Genomic_DNA"/>
</dbReference>
<proteinExistence type="predicted"/>
<sequence>MCDEYEGQGTAPQGFEPQAGSGLTRRGFTAIGAAAALSGCASGIASGATTGDLSERMVEITTTDGVADAFFVHPAKGAHPGIVMWPDIAGLREAKKVMARRLAAAGYAVLCVNQYYRNGPAPVMQSFAEYRTPEGQAKIGPMRAALTAEAVTRDAAAYVGFLDGEQAVDKARGVGSNGYCMGGPFTVRTAAAVPARVAAAASLHGAGLVGPDPDSPHLLLSRTKARYLVAIARNDDAKAPTDKDTLRRAADAAKRPAEIEVYNADHGWCVPDSPAYDPVEADRAWQRMLALFGKL</sequence>
<gene>
    <name evidence="3" type="ORF">GGR39_002302</name>
</gene>
<dbReference type="RefSeq" id="WP_183617238.1">
    <property type="nucleotide sequence ID" value="NZ_JACIDY010000005.1"/>
</dbReference>
<dbReference type="Gene3D" id="3.40.50.1820">
    <property type="entry name" value="alpha/beta hydrolase"/>
    <property type="match status" value="1"/>
</dbReference>
<dbReference type="SUPFAM" id="SSF53474">
    <property type="entry name" value="alpha/beta-Hydrolases"/>
    <property type="match status" value="1"/>
</dbReference>
<keyword evidence="4" id="KW-1185">Reference proteome</keyword>
<dbReference type="EC" id="3.1.1.45" evidence="3"/>
<evidence type="ECO:0000256" key="1">
    <source>
        <dbReference type="SAM" id="MobiDB-lite"/>
    </source>
</evidence>
<dbReference type="GO" id="GO:0008806">
    <property type="term" value="F:carboxymethylenebutenolidase activity"/>
    <property type="evidence" value="ECO:0007669"/>
    <property type="project" value="UniProtKB-EC"/>
</dbReference>
<dbReference type="InterPro" id="IPR029058">
    <property type="entry name" value="AB_hydrolase_fold"/>
</dbReference>
<feature type="region of interest" description="Disordered" evidence="1">
    <location>
        <begin position="1"/>
        <end position="20"/>
    </location>
</feature>
<evidence type="ECO:0000259" key="2">
    <source>
        <dbReference type="Pfam" id="PF01738"/>
    </source>
</evidence>
<dbReference type="Pfam" id="PF01738">
    <property type="entry name" value="DLH"/>
    <property type="match status" value="1"/>
</dbReference>
<reference evidence="3 4" key="1">
    <citation type="submission" date="2020-08" db="EMBL/GenBank/DDBJ databases">
        <title>Genomic Encyclopedia of Type Strains, Phase IV (KMG-IV): sequencing the most valuable type-strain genomes for metagenomic binning, comparative biology and taxonomic classification.</title>
        <authorList>
            <person name="Goeker M."/>
        </authorList>
    </citation>
    <scope>NUCLEOTIDE SEQUENCE [LARGE SCALE GENOMIC DNA]</scope>
    <source>
        <strain evidence="3 4">DSM 27568</strain>
    </source>
</reference>
<evidence type="ECO:0000313" key="4">
    <source>
        <dbReference type="Proteomes" id="UP000561459"/>
    </source>
</evidence>
<dbReference type="InterPro" id="IPR051049">
    <property type="entry name" value="Dienelactone_hydrolase-like"/>
</dbReference>
<protein>
    <submittedName>
        <fullName evidence="3">Carboxymethylenebutenolidase</fullName>
        <ecNumber evidence="3">3.1.1.45</ecNumber>
    </submittedName>
</protein>
<keyword evidence="3" id="KW-0378">Hydrolase</keyword>
<evidence type="ECO:0000313" key="3">
    <source>
        <dbReference type="EMBL" id="MBB3940645.1"/>
    </source>
</evidence>
<dbReference type="InterPro" id="IPR002925">
    <property type="entry name" value="Dienelactn_hydro"/>
</dbReference>
<dbReference type="Proteomes" id="UP000561459">
    <property type="component" value="Unassembled WGS sequence"/>
</dbReference>
<dbReference type="PANTHER" id="PTHR46623:SF10">
    <property type="entry name" value="CARBOXYMETHYLENEBUTENOLIDASE HOMOLOG"/>
    <property type="match status" value="1"/>
</dbReference>